<dbReference type="Gene3D" id="2.60.40.10">
    <property type="entry name" value="Immunoglobulins"/>
    <property type="match status" value="1"/>
</dbReference>
<accession>I1YEX0</accession>
<dbReference type="SUPFAM" id="SSF52833">
    <property type="entry name" value="Thioredoxin-like"/>
    <property type="match status" value="1"/>
</dbReference>
<evidence type="ECO:0000256" key="1">
    <source>
        <dbReference type="SAM" id="SignalP"/>
    </source>
</evidence>
<dbReference type="KEGG" id="mec:Q7C_284"/>
<dbReference type="AlphaFoldDB" id="I1YEX0"/>
<reference evidence="2 3" key="1">
    <citation type="journal article" date="2012" name="J. Bacteriol.">
        <title>Complete genome sequences of Methylophaga sp. strain JAM1 and Methylophaga sp. strain JAM7.</title>
        <authorList>
            <person name="Villeneuve C."/>
            <person name="Martineau C."/>
            <person name="Mauffrey F."/>
            <person name="Villemur R."/>
        </authorList>
    </citation>
    <scope>NUCLEOTIDE SEQUENCE [LARGE SCALE GENOMIC DNA]</scope>
    <source>
        <strain evidence="2 3">JAM7</strain>
    </source>
</reference>
<evidence type="ECO:0000313" key="2">
    <source>
        <dbReference type="EMBL" id="AFJ01463.1"/>
    </source>
</evidence>
<dbReference type="OrthoDB" id="9808254at2"/>
<keyword evidence="3" id="KW-1185">Reference proteome</keyword>
<evidence type="ECO:0000313" key="3">
    <source>
        <dbReference type="Proteomes" id="UP000009145"/>
    </source>
</evidence>
<gene>
    <name evidence="2" type="ordered locus">Q7C_284</name>
</gene>
<feature type="chain" id="PRO_5003654585" evidence="1">
    <location>
        <begin position="23"/>
        <end position="259"/>
    </location>
</feature>
<proteinExistence type="predicted"/>
<dbReference type="InterPro" id="IPR036249">
    <property type="entry name" value="Thioredoxin-like_sf"/>
</dbReference>
<dbReference type="Pfam" id="PF06764">
    <property type="entry name" value="DUF1223"/>
    <property type="match status" value="1"/>
</dbReference>
<dbReference type="Proteomes" id="UP000009145">
    <property type="component" value="Chromosome"/>
</dbReference>
<feature type="signal peptide" evidence="1">
    <location>
        <begin position="1"/>
        <end position="22"/>
    </location>
</feature>
<dbReference type="STRING" id="754477.Q7C_284"/>
<protein>
    <submittedName>
        <fullName evidence="2">Uncharacterized secreted protein</fullName>
    </submittedName>
</protein>
<organism evidence="2 3">
    <name type="scientific">Methylophaga frappieri (strain ATCC BAA-2434 / DSM 25690 / JAM7)</name>
    <dbReference type="NCBI Taxonomy" id="754477"/>
    <lineage>
        <taxon>Bacteria</taxon>
        <taxon>Pseudomonadati</taxon>
        <taxon>Pseudomonadota</taxon>
        <taxon>Gammaproteobacteria</taxon>
        <taxon>Thiotrichales</taxon>
        <taxon>Piscirickettsiaceae</taxon>
        <taxon>Methylophaga</taxon>
    </lineage>
</organism>
<dbReference type="PATRIC" id="fig|754477.3.peg.282"/>
<dbReference type="InterPro" id="IPR010634">
    <property type="entry name" value="DUF1223"/>
</dbReference>
<dbReference type="eggNOG" id="COG5429">
    <property type="taxonomic scope" value="Bacteria"/>
</dbReference>
<dbReference type="InterPro" id="IPR013783">
    <property type="entry name" value="Ig-like_fold"/>
</dbReference>
<dbReference type="RefSeq" id="WP_014702913.1">
    <property type="nucleotide sequence ID" value="NC_017856.1"/>
</dbReference>
<sequence length="259" mass="29262" precursor="true">MNYQNYLPYLALLMLLSTPVFADNWQGRTPEKHTALLEMFVSEGCGLCPAAEHFVHQTLPEQGILDEDLIVLTFHVDYLNDRKGWIDKFAQPEFTSRQKQLAHLNHYQHIFTPELVASGETIHSWREQLIDVIALLNNYPAEADIQITAKRTDATLSVQTAVQVRGDENRAHSKLYLAVTENHVRNEVHGGDNAGTVFNHQDLVRKWLGPFSLSNRGESVLMTEIPLAEEWQSDALSLVAVVQNLSDGYVLQALHVPLD</sequence>
<dbReference type="PANTHER" id="PTHR36057">
    <property type="match status" value="1"/>
</dbReference>
<name>I1YEX0_METFJ</name>
<keyword evidence="1" id="KW-0732">Signal</keyword>
<dbReference type="HOGENOM" id="CLU_065609_0_0_6"/>
<dbReference type="PANTHER" id="PTHR36057:SF1">
    <property type="entry name" value="LIPOPROTEIN LIPID ATTACHMENT SITE-LIKE PROTEIN, PUTATIVE (DUF1223)-RELATED"/>
    <property type="match status" value="1"/>
</dbReference>
<dbReference type="EMBL" id="CP003380">
    <property type="protein sequence ID" value="AFJ01463.1"/>
    <property type="molecule type" value="Genomic_DNA"/>
</dbReference>